<evidence type="ECO:0000256" key="5">
    <source>
        <dbReference type="ARBA" id="ARBA00023172"/>
    </source>
</evidence>
<dbReference type="OrthoDB" id="9802672at2"/>
<dbReference type="GO" id="GO:0008270">
    <property type="term" value="F:zinc ion binding"/>
    <property type="evidence" value="ECO:0007669"/>
    <property type="project" value="UniProtKB-KW"/>
</dbReference>
<gene>
    <name evidence="7" type="primary">recR</name>
    <name evidence="9" type="ORF">ALO_17776</name>
</gene>
<evidence type="ECO:0000259" key="8">
    <source>
        <dbReference type="PROSITE" id="PS50880"/>
    </source>
</evidence>
<keyword evidence="5 7" id="KW-0233">DNA recombination</keyword>
<evidence type="ECO:0000256" key="2">
    <source>
        <dbReference type="ARBA" id="ARBA00022763"/>
    </source>
</evidence>
<dbReference type="AlphaFoldDB" id="F7NN72"/>
<feature type="zinc finger region" description="C4-type" evidence="7">
    <location>
        <begin position="58"/>
        <end position="73"/>
    </location>
</feature>
<dbReference type="HAMAP" id="MF_00017">
    <property type="entry name" value="RecR"/>
    <property type="match status" value="1"/>
</dbReference>
<keyword evidence="2 7" id="KW-0227">DNA damage</keyword>
<evidence type="ECO:0000313" key="9">
    <source>
        <dbReference type="EMBL" id="EGO62538.1"/>
    </source>
</evidence>
<evidence type="ECO:0000256" key="4">
    <source>
        <dbReference type="ARBA" id="ARBA00022833"/>
    </source>
</evidence>
<dbReference type="InterPro" id="IPR015967">
    <property type="entry name" value="Rcmb_RecR_Znf"/>
</dbReference>
<evidence type="ECO:0000256" key="3">
    <source>
        <dbReference type="ARBA" id="ARBA00022771"/>
    </source>
</evidence>
<keyword evidence="6 7" id="KW-0234">DNA repair</keyword>
<dbReference type="SUPFAM" id="SSF111304">
    <property type="entry name" value="Recombination protein RecR"/>
    <property type="match status" value="1"/>
</dbReference>
<dbReference type="Gene3D" id="1.10.8.420">
    <property type="entry name" value="RecR Domain 1"/>
    <property type="match status" value="1"/>
</dbReference>
<comment type="similarity">
    <text evidence="7">Belongs to the RecR family.</text>
</comment>
<dbReference type="STRING" id="1009370.ALO_17776"/>
<evidence type="ECO:0000256" key="1">
    <source>
        <dbReference type="ARBA" id="ARBA00022723"/>
    </source>
</evidence>
<dbReference type="Pfam" id="PF13662">
    <property type="entry name" value="Toprim_4"/>
    <property type="match status" value="1"/>
</dbReference>
<evidence type="ECO:0000256" key="7">
    <source>
        <dbReference type="HAMAP-Rule" id="MF_00017"/>
    </source>
</evidence>
<feature type="domain" description="Toprim" evidence="8">
    <location>
        <begin position="81"/>
        <end position="176"/>
    </location>
</feature>
<dbReference type="Gene3D" id="3.30.60.80">
    <property type="match status" value="1"/>
</dbReference>
<proteinExistence type="inferred from homology"/>
<name>F7NN72_9FIRM</name>
<dbReference type="RefSeq" id="WP_004098370.1">
    <property type="nucleotide sequence ID" value="NZ_AFGF01000205.1"/>
</dbReference>
<sequence length="199" mass="21984">MSQYVAPLAKLIEHFRRLPGIGAKSATRLAYYILTLDPAQAQSLAQAIIDAKEKIRYCSVCFGLTDCDPCSICQAENRDRSTVCVVEEPQDVAAMERTREFRGLYHVLHGALSPLDGVGPEQLRVKELLLRLQSGQIREVIMATNPDVEGEATAMYLAKLLKPLGVKVTRIGHGLPVGGDLEYADEVTLSKAMENRREM</sequence>
<evidence type="ECO:0000256" key="6">
    <source>
        <dbReference type="ARBA" id="ARBA00023204"/>
    </source>
</evidence>
<dbReference type="Pfam" id="PF21176">
    <property type="entry name" value="RecR_HhH"/>
    <property type="match status" value="1"/>
</dbReference>
<dbReference type="EMBL" id="AFGF01000205">
    <property type="protein sequence ID" value="EGO62538.1"/>
    <property type="molecule type" value="Genomic_DNA"/>
</dbReference>
<dbReference type="InterPro" id="IPR006171">
    <property type="entry name" value="TOPRIM_dom"/>
</dbReference>
<accession>F7NN72</accession>
<keyword evidence="10" id="KW-1185">Reference proteome</keyword>
<reference evidence="9 10" key="1">
    <citation type="journal article" date="2011" name="EMBO J.">
        <title>Structural diversity of bacterial flagellar motors.</title>
        <authorList>
            <person name="Chen S."/>
            <person name="Beeby M."/>
            <person name="Murphy G.E."/>
            <person name="Leadbetter J.R."/>
            <person name="Hendrixson D.R."/>
            <person name="Briegel A."/>
            <person name="Li Z."/>
            <person name="Shi J."/>
            <person name="Tocheva E.I."/>
            <person name="Muller A."/>
            <person name="Dobro M.J."/>
            <person name="Jensen G.J."/>
        </authorList>
    </citation>
    <scope>NUCLEOTIDE SEQUENCE [LARGE SCALE GENOMIC DNA]</scope>
    <source>
        <strain evidence="9 10">DSM 6540</strain>
    </source>
</reference>
<protein>
    <recommendedName>
        <fullName evidence="7">Recombination protein RecR</fullName>
    </recommendedName>
</protein>
<keyword evidence="1 7" id="KW-0479">Metal-binding</keyword>
<dbReference type="InterPro" id="IPR023627">
    <property type="entry name" value="Rcmb_RecR"/>
</dbReference>
<dbReference type="Pfam" id="PF21175">
    <property type="entry name" value="RecR_C"/>
    <property type="match status" value="1"/>
</dbReference>
<dbReference type="GO" id="GO:0006310">
    <property type="term" value="P:DNA recombination"/>
    <property type="evidence" value="ECO:0007669"/>
    <property type="project" value="UniProtKB-UniRule"/>
</dbReference>
<comment type="function">
    <text evidence="7">May play a role in DNA repair. It seems to be involved in an RecBC-independent recombinational process of DNA repair. It may act with RecF and RecO.</text>
</comment>
<dbReference type="SMART" id="SM00493">
    <property type="entry name" value="TOPRIM"/>
    <property type="match status" value="1"/>
</dbReference>
<dbReference type="CDD" id="cd01025">
    <property type="entry name" value="TOPRIM_recR"/>
    <property type="match status" value="1"/>
</dbReference>
<dbReference type="NCBIfam" id="TIGR00615">
    <property type="entry name" value="recR"/>
    <property type="match status" value="1"/>
</dbReference>
<dbReference type="GO" id="GO:0006281">
    <property type="term" value="P:DNA repair"/>
    <property type="evidence" value="ECO:0007669"/>
    <property type="project" value="UniProtKB-UniRule"/>
</dbReference>
<dbReference type="Pfam" id="PF02132">
    <property type="entry name" value="RecR_ZnF"/>
    <property type="match status" value="1"/>
</dbReference>
<dbReference type="PANTHER" id="PTHR30446">
    <property type="entry name" value="RECOMBINATION PROTEIN RECR"/>
    <property type="match status" value="1"/>
</dbReference>
<dbReference type="InterPro" id="IPR034137">
    <property type="entry name" value="TOPRIM_RecR"/>
</dbReference>
<organism evidence="9 10">
    <name type="scientific">Acetonema longum DSM 6540</name>
    <dbReference type="NCBI Taxonomy" id="1009370"/>
    <lineage>
        <taxon>Bacteria</taxon>
        <taxon>Bacillati</taxon>
        <taxon>Bacillota</taxon>
        <taxon>Negativicutes</taxon>
        <taxon>Acetonemataceae</taxon>
        <taxon>Acetonema</taxon>
    </lineage>
</organism>
<dbReference type="eggNOG" id="COG0353">
    <property type="taxonomic scope" value="Bacteria"/>
</dbReference>
<comment type="caution">
    <text evidence="9">The sequence shown here is derived from an EMBL/GenBank/DDBJ whole genome shotgun (WGS) entry which is preliminary data.</text>
</comment>
<dbReference type="Gene3D" id="3.40.1360.10">
    <property type="match status" value="1"/>
</dbReference>
<dbReference type="Proteomes" id="UP000003240">
    <property type="component" value="Unassembled WGS sequence"/>
</dbReference>
<dbReference type="InterPro" id="IPR000093">
    <property type="entry name" value="DNA_Rcmb_RecR"/>
</dbReference>
<dbReference type="Gene3D" id="6.10.250.240">
    <property type="match status" value="1"/>
</dbReference>
<keyword evidence="4 7" id="KW-0862">Zinc</keyword>
<dbReference type="PANTHER" id="PTHR30446:SF0">
    <property type="entry name" value="RECOMBINATION PROTEIN RECR"/>
    <property type="match status" value="1"/>
</dbReference>
<evidence type="ECO:0000313" key="10">
    <source>
        <dbReference type="Proteomes" id="UP000003240"/>
    </source>
</evidence>
<dbReference type="GO" id="GO:0003677">
    <property type="term" value="F:DNA binding"/>
    <property type="evidence" value="ECO:0007669"/>
    <property type="project" value="UniProtKB-UniRule"/>
</dbReference>
<keyword evidence="3 7" id="KW-0863">Zinc-finger</keyword>
<dbReference type="PROSITE" id="PS50880">
    <property type="entry name" value="TOPRIM"/>
    <property type="match status" value="1"/>
</dbReference>
<dbReference type="PROSITE" id="PS01300">
    <property type="entry name" value="RECR"/>
    <property type="match status" value="1"/>
</dbReference>